<evidence type="ECO:0000313" key="2">
    <source>
        <dbReference type="EMBL" id="RXT37801.1"/>
    </source>
</evidence>
<dbReference type="AlphaFoldDB" id="A0A4Q1UPK5"/>
<evidence type="ECO:0000256" key="1">
    <source>
        <dbReference type="SAM" id="SignalP"/>
    </source>
</evidence>
<sequence length="94" mass="10070">MELGMSSRTKRRVTVATLLLAIGASCPALASTAPLSPKGDAMVQFERGELVRLRSGGPMMTVSAVKDDQVKCIWTDDSGRPDDATFPADVLQKF</sequence>
<feature type="signal peptide" evidence="1">
    <location>
        <begin position="1"/>
        <end position="30"/>
    </location>
</feature>
<accession>A0A4Q1UPK5</accession>
<organism evidence="2 3">
    <name type="scientific">Bradyrhizobium betae</name>
    <dbReference type="NCBI Taxonomy" id="244734"/>
    <lineage>
        <taxon>Bacteria</taxon>
        <taxon>Pseudomonadati</taxon>
        <taxon>Pseudomonadota</taxon>
        <taxon>Alphaproteobacteria</taxon>
        <taxon>Hyphomicrobiales</taxon>
        <taxon>Nitrobacteraceae</taxon>
        <taxon>Bradyrhizobium</taxon>
    </lineage>
</organism>
<comment type="caution">
    <text evidence="2">The sequence shown here is derived from an EMBL/GenBank/DDBJ whole genome shotgun (WGS) entry which is preliminary data.</text>
</comment>
<dbReference type="Proteomes" id="UP000290819">
    <property type="component" value="Unassembled WGS sequence"/>
</dbReference>
<gene>
    <name evidence="2" type="ORF">B5V03_31605</name>
</gene>
<dbReference type="EMBL" id="MZXW01000047">
    <property type="protein sequence ID" value="RXT37801.1"/>
    <property type="molecule type" value="Genomic_DNA"/>
</dbReference>
<dbReference type="OrthoDB" id="7173769at2"/>
<feature type="chain" id="PRO_5020276657" description="DUF2158 domain-containing protein" evidence="1">
    <location>
        <begin position="31"/>
        <end position="94"/>
    </location>
</feature>
<proteinExistence type="predicted"/>
<keyword evidence="1" id="KW-0732">Signal</keyword>
<dbReference type="InterPro" id="IPR019226">
    <property type="entry name" value="DUF2158"/>
</dbReference>
<keyword evidence="3" id="KW-1185">Reference proteome</keyword>
<evidence type="ECO:0000313" key="3">
    <source>
        <dbReference type="Proteomes" id="UP000290819"/>
    </source>
</evidence>
<reference evidence="2 3" key="1">
    <citation type="submission" date="2017-03" db="EMBL/GenBank/DDBJ databases">
        <authorList>
            <person name="Safronova V.I."/>
            <person name="Sazanova A.L."/>
            <person name="Chirak E.R."/>
        </authorList>
    </citation>
    <scope>NUCLEOTIDE SEQUENCE [LARGE SCALE GENOMIC DNA]</scope>
    <source>
        <strain evidence="2 3">Opo-243</strain>
    </source>
</reference>
<dbReference type="Pfam" id="PF09926">
    <property type="entry name" value="DUF2158"/>
    <property type="match status" value="1"/>
</dbReference>
<evidence type="ECO:0008006" key="4">
    <source>
        <dbReference type="Google" id="ProtNLM"/>
    </source>
</evidence>
<protein>
    <recommendedName>
        <fullName evidence="4">DUF2158 domain-containing protein</fullName>
    </recommendedName>
</protein>
<name>A0A4Q1UPK5_9BRAD</name>